<gene>
    <name evidence="1" type="ORF">HF209_16780</name>
    <name evidence="2" type="ORF">HF257_22825</name>
</gene>
<accession>A0A7X1AQH2</accession>
<name>A0A7X1AQH2_9PSED</name>
<proteinExistence type="predicted"/>
<protein>
    <submittedName>
        <fullName evidence="2">Uncharacterized protein</fullName>
    </submittedName>
</protein>
<sequence>MRKAIDIGIAKLISDSGCQNFTGFIANAHIKDIPIVEGEIWDHAGAGVSDQFTDGCRIRTSALIEIHSYDSSLWVVTKDGSRYGILSFAALGWIYFINMYRAYDRLDPTPANTPRLFMRDFPDQQSGEEITPSKLRAVKIKAELGKLESRLKKPKPLRPEKDPNELKRLMEQVEATIDTLKRNGVAMNGHEL</sequence>
<dbReference type="AlphaFoldDB" id="A0A7X1AQH2"/>
<dbReference type="RefSeq" id="WP_185708505.1">
    <property type="nucleotide sequence ID" value="NZ_JAAXCY010000009.1"/>
</dbReference>
<dbReference type="Proteomes" id="UP000534677">
    <property type="component" value="Unassembled WGS sequence"/>
</dbReference>
<evidence type="ECO:0000313" key="1">
    <source>
        <dbReference type="EMBL" id="MBC2382599.1"/>
    </source>
</evidence>
<evidence type="ECO:0000313" key="2">
    <source>
        <dbReference type="EMBL" id="MBC2408854.1"/>
    </source>
</evidence>
<reference evidence="3 4" key="1">
    <citation type="submission" date="2020-04" db="EMBL/GenBank/DDBJ databases">
        <title>Pseudomonas crami sp. nov., a novel proteolytic bacterial species isolated from cream.</title>
        <authorList>
            <person name="Hofmann K."/>
            <person name="Woller A."/>
            <person name="Huptas C."/>
            <person name="Wenning M."/>
            <person name="Scherer S."/>
            <person name="Doll E.V."/>
        </authorList>
    </citation>
    <scope>NUCLEOTIDE SEQUENCE [LARGE SCALE GENOMIC DNA]</scope>
    <source>
        <strain evidence="1 4">WS 5096</strain>
        <strain evidence="2 3">WS 5106</strain>
    </source>
</reference>
<keyword evidence="4" id="KW-1185">Reference proteome</keyword>
<dbReference type="Proteomes" id="UP000520513">
    <property type="component" value="Unassembled WGS sequence"/>
</dbReference>
<comment type="caution">
    <text evidence="2">The sequence shown here is derived from an EMBL/GenBank/DDBJ whole genome shotgun (WGS) entry which is preliminary data.</text>
</comment>
<dbReference type="EMBL" id="JAAXCZ010000008">
    <property type="protein sequence ID" value="MBC2382599.1"/>
    <property type="molecule type" value="Genomic_DNA"/>
</dbReference>
<evidence type="ECO:0000313" key="4">
    <source>
        <dbReference type="Proteomes" id="UP000534677"/>
    </source>
</evidence>
<evidence type="ECO:0000313" key="3">
    <source>
        <dbReference type="Proteomes" id="UP000520513"/>
    </source>
</evidence>
<dbReference type="EMBL" id="JAAXCY010000009">
    <property type="protein sequence ID" value="MBC2408854.1"/>
    <property type="molecule type" value="Genomic_DNA"/>
</dbReference>
<organism evidence="2 3">
    <name type="scientific">Pseudomonas cremoris</name>
    <dbReference type="NCBI Taxonomy" id="2724178"/>
    <lineage>
        <taxon>Bacteria</taxon>
        <taxon>Pseudomonadati</taxon>
        <taxon>Pseudomonadota</taxon>
        <taxon>Gammaproteobacteria</taxon>
        <taxon>Pseudomonadales</taxon>
        <taxon>Pseudomonadaceae</taxon>
        <taxon>Pseudomonas</taxon>
    </lineage>
</organism>